<dbReference type="InterPro" id="IPR047211">
    <property type="entry name" value="POXB-like"/>
</dbReference>
<dbReference type="CDD" id="cd07039">
    <property type="entry name" value="TPP_PYR_POX"/>
    <property type="match status" value="1"/>
</dbReference>
<sequence length="239" mass="25702">MTGSTLNPLLDAIRRDARFEWMGIRHEEAGAFAAGAQAKLTGKLGLCAGTTGPGALHLINGLYDAKRDHAPVLAITGHIPTSEQGTTYFQETNLKGIFEDICVYNQYLSSPNQLPRMVQQAVQTALTEGGVAHLSIPSDIINKEVPDSDLYREIMIPNATMMPCPGELKKSADILNKGGKIVILAGDGCRGTPMNIGIGRNSQCAYCTNATCYRCDGKRQPLLDRWSGHVGVTARCQGN</sequence>
<name>A0A7Z0SDW2_9GAMM</name>
<reference evidence="2 3" key="1">
    <citation type="submission" date="2020-05" db="EMBL/GenBank/DDBJ databases">
        <title>Horizontal transmission and recombination maintain forever young bacterial symbiont genomes.</title>
        <authorList>
            <person name="Russell S.L."/>
            <person name="Pepper-Tunick E."/>
            <person name="Svedberg J."/>
            <person name="Byrne A."/>
            <person name="Ruelas Castillo J."/>
            <person name="Vollmers C."/>
            <person name="Beinart R.A."/>
            <person name="Corbett-Detig R."/>
        </authorList>
    </citation>
    <scope>NUCLEOTIDE SEQUENCE [LARGE SCALE GENOMIC DNA]</scope>
    <source>
        <strain evidence="2">4727-3</strain>
    </source>
</reference>
<dbReference type="Pfam" id="PF02776">
    <property type="entry name" value="TPP_enzyme_N"/>
    <property type="match status" value="1"/>
</dbReference>
<evidence type="ECO:0000313" key="2">
    <source>
        <dbReference type="EMBL" id="NYT47169.1"/>
    </source>
</evidence>
<protein>
    <recommendedName>
        <fullName evidence="1">Thiamine pyrophosphate enzyme N-terminal TPP-binding domain-containing protein</fullName>
    </recommendedName>
</protein>
<organism evidence="2 3">
    <name type="scientific">Candidatus Methanofishera endochildressiae</name>
    <dbReference type="NCBI Taxonomy" id="2738884"/>
    <lineage>
        <taxon>Bacteria</taxon>
        <taxon>Pseudomonadati</taxon>
        <taxon>Pseudomonadota</taxon>
        <taxon>Gammaproteobacteria</taxon>
        <taxon>Candidatus Methanofishera</taxon>
    </lineage>
</organism>
<dbReference type="EMBL" id="JACCHS010000098">
    <property type="protein sequence ID" value="NYT47169.1"/>
    <property type="molecule type" value="Genomic_DNA"/>
</dbReference>
<dbReference type="AlphaFoldDB" id="A0A7Z0SDW2"/>
<evidence type="ECO:0000259" key="1">
    <source>
        <dbReference type="Pfam" id="PF02776"/>
    </source>
</evidence>
<comment type="caution">
    <text evidence="2">The sequence shown here is derived from an EMBL/GenBank/DDBJ whole genome shotgun (WGS) entry which is preliminary data.</text>
</comment>
<accession>A0A7Z0SDW2</accession>
<dbReference type="PANTHER" id="PTHR42981">
    <property type="entry name" value="PYRUVATE DEHYDROGENASE [UBIQUINONE]"/>
    <property type="match status" value="1"/>
</dbReference>
<dbReference type="SUPFAM" id="SSF52518">
    <property type="entry name" value="Thiamin diphosphate-binding fold (THDP-binding)"/>
    <property type="match status" value="1"/>
</dbReference>
<dbReference type="InterPro" id="IPR029061">
    <property type="entry name" value="THDP-binding"/>
</dbReference>
<dbReference type="InterPro" id="IPR047210">
    <property type="entry name" value="TPP_PYR_POXB-like"/>
</dbReference>
<feature type="domain" description="Thiamine pyrophosphate enzyme N-terminal TPP-binding" evidence="1">
    <location>
        <begin position="2"/>
        <end position="93"/>
    </location>
</feature>
<dbReference type="PANTHER" id="PTHR42981:SF2">
    <property type="entry name" value="PYRUVATE DEHYDROGENASE [UBIQUINONE]"/>
    <property type="match status" value="1"/>
</dbReference>
<gene>
    <name evidence="2" type="ORF">H0A75_05875</name>
</gene>
<dbReference type="GO" id="GO:0030976">
    <property type="term" value="F:thiamine pyrophosphate binding"/>
    <property type="evidence" value="ECO:0007669"/>
    <property type="project" value="InterPro"/>
</dbReference>
<dbReference type="Proteomes" id="UP000537890">
    <property type="component" value="Unassembled WGS sequence"/>
</dbReference>
<evidence type="ECO:0000313" key="3">
    <source>
        <dbReference type="Proteomes" id="UP000537890"/>
    </source>
</evidence>
<proteinExistence type="predicted"/>
<dbReference type="Gene3D" id="3.40.50.970">
    <property type="match status" value="1"/>
</dbReference>
<dbReference type="InterPro" id="IPR012001">
    <property type="entry name" value="Thiamin_PyroP_enz_TPP-bd_dom"/>
</dbReference>